<dbReference type="FunFam" id="3.40.50.620:FF:000045">
    <property type="entry name" value="Glutamate--tRNA ligase, mitochondrial"/>
    <property type="match status" value="1"/>
</dbReference>
<evidence type="ECO:0000256" key="7">
    <source>
        <dbReference type="ARBA" id="ARBA00022917"/>
    </source>
</evidence>
<dbReference type="Proteomes" id="UP000006310">
    <property type="component" value="Chromosome 12"/>
</dbReference>
<evidence type="ECO:0000256" key="10">
    <source>
        <dbReference type="ARBA" id="ARBA00072917"/>
    </source>
</evidence>
<dbReference type="Pfam" id="PF19269">
    <property type="entry name" value="Anticodon_2"/>
    <property type="match status" value="1"/>
</dbReference>
<reference evidence="15" key="2">
    <citation type="submission" date="2012-08" db="EMBL/GenBank/DDBJ databases">
        <title>Genome sequence of Kazachstania naganishii.</title>
        <authorList>
            <person name="Gordon J.L."/>
            <person name="Armisen D."/>
            <person name="Proux-Wera E."/>
            <person name="OhEigeartaigh S.S."/>
            <person name="Byrne K.P."/>
            <person name="Wolfe K.H."/>
        </authorList>
    </citation>
    <scope>NUCLEOTIDE SEQUENCE [LARGE SCALE GENOMIC DNA]</scope>
    <source>
        <strain evidence="15">ATCC MYA-139 / BCRC 22969 / CBS 8797 / CCRC 22969 / KCTC 17520 / NBRC 10181 / NCYC 3082</strain>
    </source>
</reference>
<dbReference type="PRINTS" id="PR00987">
    <property type="entry name" value="TRNASYNTHGLU"/>
</dbReference>
<feature type="domain" description="Aminoacyl-tRNA synthetase class I anticodon-binding" evidence="13">
    <location>
        <begin position="381"/>
        <end position="509"/>
    </location>
</feature>
<dbReference type="InterPro" id="IPR020058">
    <property type="entry name" value="Glu/Gln-tRNA-synth_Ib_cat-dom"/>
</dbReference>
<name>J7RCT5_HUIN7</name>
<dbReference type="SUPFAM" id="SSF52374">
    <property type="entry name" value="Nucleotidylyl transferase"/>
    <property type="match status" value="1"/>
</dbReference>
<dbReference type="Gene3D" id="1.10.10.350">
    <property type="match status" value="1"/>
</dbReference>
<evidence type="ECO:0000259" key="12">
    <source>
        <dbReference type="Pfam" id="PF00749"/>
    </source>
</evidence>
<dbReference type="HOGENOM" id="CLU_015768_6_3_1"/>
<dbReference type="HAMAP" id="MF_00022">
    <property type="entry name" value="Glu_tRNA_synth_type1"/>
    <property type="match status" value="1"/>
</dbReference>
<dbReference type="GO" id="GO:0006424">
    <property type="term" value="P:glutamyl-tRNA aminoacylation"/>
    <property type="evidence" value="ECO:0007669"/>
    <property type="project" value="InterPro"/>
</dbReference>
<feature type="domain" description="Glutamyl/glutaminyl-tRNA synthetase class Ib catalytic" evidence="12">
    <location>
        <begin position="41"/>
        <end position="349"/>
    </location>
</feature>
<evidence type="ECO:0000256" key="2">
    <source>
        <dbReference type="ARBA" id="ARBA00007894"/>
    </source>
</evidence>
<keyword evidence="15" id="KW-1185">Reference proteome</keyword>
<keyword evidence="5 11" id="KW-0547">Nucleotide-binding</keyword>
<dbReference type="InterPro" id="IPR049940">
    <property type="entry name" value="GluQ/Sye"/>
</dbReference>
<proteinExistence type="inferred from homology"/>
<dbReference type="CDD" id="cd00808">
    <property type="entry name" value="GluRS_core"/>
    <property type="match status" value="1"/>
</dbReference>
<evidence type="ECO:0000256" key="3">
    <source>
        <dbReference type="ARBA" id="ARBA00012835"/>
    </source>
</evidence>
<dbReference type="Pfam" id="PF00749">
    <property type="entry name" value="tRNA-synt_1c"/>
    <property type="match status" value="1"/>
</dbReference>
<protein>
    <recommendedName>
        <fullName evidence="10">Glutamate--tRNA ligase, mitochondrial</fullName>
        <ecNumber evidence="3">6.1.1.17</ecNumber>
    </recommendedName>
    <alternativeName>
        <fullName evidence="9">Glutamyl-tRNA synthetase</fullName>
    </alternativeName>
</protein>
<gene>
    <name evidence="14" type="primary">KNAG0L00620</name>
    <name evidence="14" type="ordered locus">KNAG_0L00620</name>
</gene>
<dbReference type="GO" id="GO:0004818">
    <property type="term" value="F:glutamate-tRNA ligase activity"/>
    <property type="evidence" value="ECO:0007669"/>
    <property type="project" value="UniProtKB-EC"/>
</dbReference>
<keyword evidence="6 11" id="KW-0067">ATP-binding</keyword>
<dbReference type="EMBL" id="HE978325">
    <property type="protein sequence ID" value="CCK72685.1"/>
    <property type="molecule type" value="Genomic_DNA"/>
</dbReference>
<dbReference type="RefSeq" id="XP_022466930.1">
    <property type="nucleotide sequence ID" value="XM_022610655.1"/>
</dbReference>
<evidence type="ECO:0000256" key="5">
    <source>
        <dbReference type="ARBA" id="ARBA00022741"/>
    </source>
</evidence>
<dbReference type="EC" id="6.1.1.17" evidence="3"/>
<evidence type="ECO:0000256" key="9">
    <source>
        <dbReference type="ARBA" id="ARBA00030865"/>
    </source>
</evidence>
<dbReference type="PANTHER" id="PTHR43311:SF2">
    <property type="entry name" value="GLUTAMATE--TRNA LIGASE, MITOCHONDRIAL-RELATED"/>
    <property type="match status" value="1"/>
</dbReference>
<evidence type="ECO:0000256" key="11">
    <source>
        <dbReference type="RuleBase" id="RU363037"/>
    </source>
</evidence>
<dbReference type="GO" id="GO:0005739">
    <property type="term" value="C:mitochondrion"/>
    <property type="evidence" value="ECO:0007669"/>
    <property type="project" value="UniProtKB-SubCell"/>
</dbReference>
<evidence type="ECO:0000256" key="1">
    <source>
        <dbReference type="ARBA" id="ARBA00004173"/>
    </source>
</evidence>
<sequence length="517" mass="59175">MLQLGGFVWSLRPHIRRYTAAARPTLVSSQLRVDIHPVAPVVTRFAPSPTGLLHLGSLRTALYNYLLAKNTGGKFILRLEDTDRKRYHAEAEQNILDTLDWCHIKWDGPMYRQSDRAREGLYTRYAEQLVKGGFAYKCFCSKERLNNLREEGYDRHCTHLSDQEVNAFQGTPYVIRFKAPEVYDAVDDLLHGSVRIQPRRDRHGFDDPVLLKSDRFPTYHLANVVDDHLMGVTHVIRGEEWLPSTPKHIAMYKAFGWSAPQYVHIPLLTNVDDDKKLSKRRGDAAVYQLKQSGILPEALLNFVALLGWSPPRELANKTHECFTLDQLVRLFNMNHLTRGNVKVDSKKLWFFNKHFLQERLKNDIELEPLVDRTNKAVADRFRSSDRTKVKRIIRECGTALNSIDEFCDTFHYFFEKPVYTSETAGKFLADNSNREVTTQLLHYLQEALRGNEMSLGEAVSDASQRFTVKKRTVFETLRFALAGSLPGAKIPVLVSILGPNETAARLQEAAAVVKNSY</sequence>
<dbReference type="GO" id="GO:0000049">
    <property type="term" value="F:tRNA binding"/>
    <property type="evidence" value="ECO:0007669"/>
    <property type="project" value="InterPro"/>
</dbReference>
<dbReference type="OMA" id="HGATNVM"/>
<dbReference type="KEGG" id="kng:KNAG_0L00620"/>
<evidence type="ECO:0000256" key="6">
    <source>
        <dbReference type="ARBA" id="ARBA00022840"/>
    </source>
</evidence>
<keyword evidence="8 11" id="KW-0030">Aminoacyl-tRNA synthetase</keyword>
<keyword evidence="7 11" id="KW-0648">Protein biosynthesis</keyword>
<dbReference type="eggNOG" id="KOG1149">
    <property type="taxonomic scope" value="Eukaryota"/>
</dbReference>
<accession>J7RCT5</accession>
<dbReference type="AlphaFoldDB" id="J7RCT5"/>
<dbReference type="InterPro" id="IPR020751">
    <property type="entry name" value="aa-tRNA-synth_I_codon-bd_sub2"/>
</dbReference>
<dbReference type="GeneID" id="34528459"/>
<dbReference type="GO" id="GO:0008270">
    <property type="term" value="F:zinc ion binding"/>
    <property type="evidence" value="ECO:0007669"/>
    <property type="project" value="InterPro"/>
</dbReference>
<dbReference type="GO" id="GO:0005524">
    <property type="term" value="F:ATP binding"/>
    <property type="evidence" value="ECO:0007669"/>
    <property type="project" value="UniProtKB-KW"/>
</dbReference>
<dbReference type="Gene3D" id="3.40.50.620">
    <property type="entry name" value="HUPs"/>
    <property type="match status" value="1"/>
</dbReference>
<dbReference type="InterPro" id="IPR033910">
    <property type="entry name" value="GluRS_core"/>
</dbReference>
<comment type="subcellular location">
    <subcellularLocation>
        <location evidence="1">Mitochondrion</location>
    </subcellularLocation>
</comment>
<evidence type="ECO:0000256" key="8">
    <source>
        <dbReference type="ARBA" id="ARBA00023146"/>
    </source>
</evidence>
<dbReference type="STRING" id="1071383.J7RCT5"/>
<keyword evidence="4 11" id="KW-0436">Ligase</keyword>
<dbReference type="InterPro" id="IPR045462">
    <property type="entry name" value="aa-tRNA-synth_I_cd-bd"/>
</dbReference>
<dbReference type="InterPro" id="IPR008925">
    <property type="entry name" value="aa_tRNA-synth_I_cd-bd_sf"/>
</dbReference>
<dbReference type="OrthoDB" id="428822at2759"/>
<dbReference type="PANTHER" id="PTHR43311">
    <property type="entry name" value="GLUTAMATE--TRNA LIGASE"/>
    <property type="match status" value="1"/>
</dbReference>
<dbReference type="InterPro" id="IPR000924">
    <property type="entry name" value="Glu/Gln-tRNA-synth"/>
</dbReference>
<dbReference type="NCBIfam" id="TIGR00464">
    <property type="entry name" value="gltX_bact"/>
    <property type="match status" value="1"/>
</dbReference>
<organism evidence="14 15">
    <name type="scientific">Huiozyma naganishii (strain ATCC MYA-139 / BCRC 22969 / CBS 8797 / KCTC 17520 / NBRC 10181 / NCYC 3082 / Yp74L-3)</name>
    <name type="common">Yeast</name>
    <name type="synonym">Kazachstania naganishii</name>
    <dbReference type="NCBI Taxonomy" id="1071383"/>
    <lineage>
        <taxon>Eukaryota</taxon>
        <taxon>Fungi</taxon>
        <taxon>Dikarya</taxon>
        <taxon>Ascomycota</taxon>
        <taxon>Saccharomycotina</taxon>
        <taxon>Saccharomycetes</taxon>
        <taxon>Saccharomycetales</taxon>
        <taxon>Saccharomycetaceae</taxon>
        <taxon>Huiozyma</taxon>
    </lineage>
</organism>
<dbReference type="InterPro" id="IPR004527">
    <property type="entry name" value="Glu-tRNA-ligase_bac/mito"/>
</dbReference>
<dbReference type="GO" id="GO:0032543">
    <property type="term" value="P:mitochondrial translation"/>
    <property type="evidence" value="ECO:0007669"/>
    <property type="project" value="EnsemblFungi"/>
</dbReference>
<evidence type="ECO:0000313" key="15">
    <source>
        <dbReference type="Proteomes" id="UP000006310"/>
    </source>
</evidence>
<evidence type="ECO:0000256" key="4">
    <source>
        <dbReference type="ARBA" id="ARBA00022598"/>
    </source>
</evidence>
<dbReference type="InterPro" id="IPR014729">
    <property type="entry name" value="Rossmann-like_a/b/a_fold"/>
</dbReference>
<evidence type="ECO:0000259" key="13">
    <source>
        <dbReference type="Pfam" id="PF19269"/>
    </source>
</evidence>
<dbReference type="SUPFAM" id="SSF48163">
    <property type="entry name" value="An anticodon-binding domain of class I aminoacyl-tRNA synthetases"/>
    <property type="match status" value="1"/>
</dbReference>
<comment type="similarity">
    <text evidence="2">Belongs to the class-I aminoacyl-tRNA synthetase family. Glutamate--tRNA ligase type 1 subfamily.</text>
</comment>
<reference evidence="14 15" key="1">
    <citation type="journal article" date="2011" name="Proc. Natl. Acad. Sci. U.S.A.">
        <title>Evolutionary erosion of yeast sex chromosomes by mating-type switching accidents.</title>
        <authorList>
            <person name="Gordon J.L."/>
            <person name="Armisen D."/>
            <person name="Proux-Wera E."/>
            <person name="Oheigeartaigh S.S."/>
            <person name="Byrne K.P."/>
            <person name="Wolfe K.H."/>
        </authorList>
    </citation>
    <scope>NUCLEOTIDE SEQUENCE [LARGE SCALE GENOMIC DNA]</scope>
    <source>
        <strain evidence="15">ATCC MYA-139 / BCRC 22969 / CBS 8797 / CCRC 22969 / KCTC 17520 / NBRC 10181 / NCYC 3082</strain>
    </source>
</reference>
<evidence type="ECO:0000313" key="14">
    <source>
        <dbReference type="EMBL" id="CCK72685.1"/>
    </source>
</evidence>